<dbReference type="InterPro" id="IPR005746">
    <property type="entry name" value="Thioredoxin"/>
</dbReference>
<feature type="disulfide bond" description="Redox-active" evidence="7">
    <location>
        <begin position="29"/>
        <end position="32"/>
    </location>
</feature>
<evidence type="ECO:0000259" key="8">
    <source>
        <dbReference type="PROSITE" id="PS51352"/>
    </source>
</evidence>
<dbReference type="SUPFAM" id="SSF52833">
    <property type="entry name" value="Thioredoxin-like"/>
    <property type="match status" value="1"/>
</dbReference>
<evidence type="ECO:0000313" key="10">
    <source>
        <dbReference type="Proteomes" id="UP000824263"/>
    </source>
</evidence>
<keyword evidence="3" id="KW-0249">Electron transport</keyword>
<dbReference type="CDD" id="cd02947">
    <property type="entry name" value="TRX_family"/>
    <property type="match status" value="1"/>
</dbReference>
<gene>
    <name evidence="9" type="ORF">H9873_01640</name>
</gene>
<evidence type="ECO:0000256" key="6">
    <source>
        <dbReference type="PIRNR" id="PIRNR000077"/>
    </source>
</evidence>
<comment type="caution">
    <text evidence="9">The sequence shown here is derived from an EMBL/GenBank/DDBJ whole genome shotgun (WGS) entry which is preliminary data.</text>
</comment>
<comment type="similarity">
    <text evidence="1 6">Belongs to the thioredoxin family.</text>
</comment>
<evidence type="ECO:0000256" key="5">
    <source>
        <dbReference type="ARBA" id="ARBA00023284"/>
    </source>
</evidence>
<dbReference type="Proteomes" id="UP000824263">
    <property type="component" value="Unassembled WGS sequence"/>
</dbReference>
<feature type="domain" description="Thioredoxin" evidence="8">
    <location>
        <begin position="1"/>
        <end position="106"/>
    </location>
</feature>
<dbReference type="GO" id="GO:0005737">
    <property type="term" value="C:cytoplasm"/>
    <property type="evidence" value="ECO:0007669"/>
    <property type="project" value="TreeGrafter"/>
</dbReference>
<dbReference type="PROSITE" id="PS51352">
    <property type="entry name" value="THIOREDOXIN_2"/>
    <property type="match status" value="1"/>
</dbReference>
<proteinExistence type="inferred from homology"/>
<dbReference type="PIRSF" id="PIRSF000077">
    <property type="entry name" value="Thioredoxin"/>
    <property type="match status" value="1"/>
</dbReference>
<evidence type="ECO:0000256" key="1">
    <source>
        <dbReference type="ARBA" id="ARBA00008987"/>
    </source>
</evidence>
<sequence>MLHLTTENFEAEITSYPRPAVVMFYALWCGKCAMMKPVAEDVAARNQSRIKFCEVEVDESPSLADKYGADIVPTFVLFQKGKAVKTMKGMFSESVFEQRLLQIFRNC</sequence>
<evidence type="ECO:0000256" key="7">
    <source>
        <dbReference type="PIRSR" id="PIRSR000077-4"/>
    </source>
</evidence>
<reference evidence="9" key="2">
    <citation type="submission" date="2021-04" db="EMBL/GenBank/DDBJ databases">
        <authorList>
            <person name="Gilroy R."/>
        </authorList>
    </citation>
    <scope>NUCLEOTIDE SEQUENCE</scope>
    <source>
        <strain evidence="9">ChiSxjej1B13-11762</strain>
    </source>
</reference>
<evidence type="ECO:0000256" key="3">
    <source>
        <dbReference type="ARBA" id="ARBA00022982"/>
    </source>
</evidence>
<dbReference type="InterPro" id="IPR013766">
    <property type="entry name" value="Thioredoxin_domain"/>
</dbReference>
<dbReference type="InterPro" id="IPR036249">
    <property type="entry name" value="Thioredoxin-like_sf"/>
</dbReference>
<dbReference type="Pfam" id="PF00085">
    <property type="entry name" value="Thioredoxin"/>
    <property type="match status" value="1"/>
</dbReference>
<organism evidence="9 10">
    <name type="scientific">Candidatus Dorea gallistercoris</name>
    <dbReference type="NCBI Taxonomy" id="2838542"/>
    <lineage>
        <taxon>Bacteria</taxon>
        <taxon>Bacillati</taxon>
        <taxon>Bacillota</taxon>
        <taxon>Clostridia</taxon>
        <taxon>Lachnospirales</taxon>
        <taxon>Lachnospiraceae</taxon>
        <taxon>Dorea</taxon>
    </lineage>
</organism>
<evidence type="ECO:0000313" key="9">
    <source>
        <dbReference type="EMBL" id="HIW83015.1"/>
    </source>
</evidence>
<name>A0A9D1R8W6_9FIRM</name>
<keyword evidence="4 7" id="KW-1015">Disulfide bond</keyword>
<protein>
    <recommendedName>
        <fullName evidence="6">Thioredoxin</fullName>
    </recommendedName>
</protein>
<dbReference type="Gene3D" id="3.40.30.10">
    <property type="entry name" value="Glutaredoxin"/>
    <property type="match status" value="1"/>
</dbReference>
<keyword evidence="5 7" id="KW-0676">Redox-active center</keyword>
<dbReference type="EMBL" id="DXGF01000030">
    <property type="protein sequence ID" value="HIW83015.1"/>
    <property type="molecule type" value="Genomic_DNA"/>
</dbReference>
<dbReference type="AlphaFoldDB" id="A0A9D1R8W6"/>
<evidence type="ECO:0000256" key="2">
    <source>
        <dbReference type="ARBA" id="ARBA00022448"/>
    </source>
</evidence>
<reference evidence="9" key="1">
    <citation type="journal article" date="2021" name="PeerJ">
        <title>Extensive microbial diversity within the chicken gut microbiome revealed by metagenomics and culture.</title>
        <authorList>
            <person name="Gilroy R."/>
            <person name="Ravi A."/>
            <person name="Getino M."/>
            <person name="Pursley I."/>
            <person name="Horton D.L."/>
            <person name="Alikhan N.F."/>
            <person name="Baker D."/>
            <person name="Gharbi K."/>
            <person name="Hall N."/>
            <person name="Watson M."/>
            <person name="Adriaenssens E.M."/>
            <person name="Foster-Nyarko E."/>
            <person name="Jarju S."/>
            <person name="Secka A."/>
            <person name="Antonio M."/>
            <person name="Oren A."/>
            <person name="Chaudhuri R.R."/>
            <person name="La Ragione R."/>
            <person name="Hildebrand F."/>
            <person name="Pallen M.J."/>
        </authorList>
    </citation>
    <scope>NUCLEOTIDE SEQUENCE</scope>
    <source>
        <strain evidence="9">ChiSxjej1B13-11762</strain>
    </source>
</reference>
<dbReference type="PANTHER" id="PTHR45663:SF11">
    <property type="entry name" value="GEO12009P1"/>
    <property type="match status" value="1"/>
</dbReference>
<keyword evidence="2" id="KW-0813">Transport</keyword>
<accession>A0A9D1R8W6</accession>
<dbReference type="PANTHER" id="PTHR45663">
    <property type="entry name" value="GEO12009P1"/>
    <property type="match status" value="1"/>
</dbReference>
<dbReference type="GO" id="GO:0015035">
    <property type="term" value="F:protein-disulfide reductase activity"/>
    <property type="evidence" value="ECO:0007669"/>
    <property type="project" value="InterPro"/>
</dbReference>
<evidence type="ECO:0000256" key="4">
    <source>
        <dbReference type="ARBA" id="ARBA00023157"/>
    </source>
</evidence>